<protein>
    <submittedName>
        <fullName evidence="1">Uncharacterized protein</fullName>
    </submittedName>
</protein>
<reference evidence="1" key="2">
    <citation type="submission" date="2022-01" db="EMBL/GenBank/DDBJ databases">
        <authorList>
            <person name="Yamashiro T."/>
            <person name="Shiraishi A."/>
            <person name="Satake H."/>
            <person name="Nakayama K."/>
        </authorList>
    </citation>
    <scope>NUCLEOTIDE SEQUENCE</scope>
</reference>
<sequence>MLIIGVSTEFHLCKVWRSSITERCRREKEWSHSYGKDKGKLDQAQIAHKLLKAPNNLNTPWNWMAALSIQVVIVPDGQELGLD</sequence>
<evidence type="ECO:0000313" key="2">
    <source>
        <dbReference type="Proteomes" id="UP001151760"/>
    </source>
</evidence>
<reference evidence="1" key="1">
    <citation type="journal article" date="2022" name="Int. J. Mol. Sci.">
        <title>Draft Genome of Tanacetum Coccineum: Genomic Comparison of Closely Related Tanacetum-Family Plants.</title>
        <authorList>
            <person name="Yamashiro T."/>
            <person name="Shiraishi A."/>
            <person name="Nakayama K."/>
            <person name="Satake H."/>
        </authorList>
    </citation>
    <scope>NUCLEOTIDE SEQUENCE</scope>
</reference>
<comment type="caution">
    <text evidence="1">The sequence shown here is derived from an EMBL/GenBank/DDBJ whole genome shotgun (WGS) entry which is preliminary data.</text>
</comment>
<accession>A0ABQ5IIJ3</accession>
<proteinExistence type="predicted"/>
<dbReference type="Proteomes" id="UP001151760">
    <property type="component" value="Unassembled WGS sequence"/>
</dbReference>
<name>A0ABQ5IIJ3_9ASTR</name>
<organism evidence="1 2">
    <name type="scientific">Tanacetum coccineum</name>
    <dbReference type="NCBI Taxonomy" id="301880"/>
    <lineage>
        <taxon>Eukaryota</taxon>
        <taxon>Viridiplantae</taxon>
        <taxon>Streptophyta</taxon>
        <taxon>Embryophyta</taxon>
        <taxon>Tracheophyta</taxon>
        <taxon>Spermatophyta</taxon>
        <taxon>Magnoliopsida</taxon>
        <taxon>eudicotyledons</taxon>
        <taxon>Gunneridae</taxon>
        <taxon>Pentapetalae</taxon>
        <taxon>asterids</taxon>
        <taxon>campanulids</taxon>
        <taxon>Asterales</taxon>
        <taxon>Asteraceae</taxon>
        <taxon>Asteroideae</taxon>
        <taxon>Anthemideae</taxon>
        <taxon>Anthemidinae</taxon>
        <taxon>Tanacetum</taxon>
    </lineage>
</organism>
<gene>
    <name evidence="1" type="ORF">Tco_1109863</name>
</gene>
<evidence type="ECO:0000313" key="1">
    <source>
        <dbReference type="EMBL" id="GJT99524.1"/>
    </source>
</evidence>
<keyword evidence="2" id="KW-1185">Reference proteome</keyword>
<dbReference type="EMBL" id="BQNB010020779">
    <property type="protein sequence ID" value="GJT99524.1"/>
    <property type="molecule type" value="Genomic_DNA"/>
</dbReference>